<dbReference type="OrthoDB" id="9810331at2"/>
<dbReference type="InterPro" id="IPR009000">
    <property type="entry name" value="Transl_B-barrel_sf"/>
</dbReference>
<dbReference type="GO" id="GO:0006364">
    <property type="term" value="P:rRNA processing"/>
    <property type="evidence" value="ECO:0007669"/>
    <property type="project" value="UniProtKB-UniRule"/>
</dbReference>
<evidence type="ECO:0000259" key="7">
    <source>
        <dbReference type="Pfam" id="PF05239"/>
    </source>
</evidence>
<dbReference type="Gene3D" id="2.30.30.240">
    <property type="entry name" value="PRC-barrel domain"/>
    <property type="match status" value="1"/>
</dbReference>
<dbReference type="InterPro" id="IPR027275">
    <property type="entry name" value="PRC-brl_dom"/>
</dbReference>
<dbReference type="Proteomes" id="UP000190625">
    <property type="component" value="Unassembled WGS sequence"/>
</dbReference>
<feature type="domain" description="PRC-barrel" evidence="7">
    <location>
        <begin position="95"/>
        <end position="168"/>
    </location>
</feature>
<dbReference type="NCBIfam" id="TIGR02273">
    <property type="entry name" value="16S_RimM"/>
    <property type="match status" value="1"/>
</dbReference>
<evidence type="ECO:0000256" key="4">
    <source>
        <dbReference type="ARBA" id="ARBA00023186"/>
    </source>
</evidence>
<dbReference type="PANTHER" id="PTHR33692:SF1">
    <property type="entry name" value="RIBOSOME MATURATION FACTOR RIMM"/>
    <property type="match status" value="1"/>
</dbReference>
<keyword evidence="1 5" id="KW-0963">Cytoplasm</keyword>
<comment type="subunit">
    <text evidence="5">Binds ribosomal protein uS19.</text>
</comment>
<keyword evidence="4 5" id="KW-0143">Chaperone</keyword>
<dbReference type="STRING" id="142842.SAMN02745118_01389"/>
<proteinExistence type="inferred from homology"/>
<dbReference type="GO" id="GO:0042274">
    <property type="term" value="P:ribosomal small subunit biogenesis"/>
    <property type="evidence" value="ECO:0007669"/>
    <property type="project" value="UniProtKB-UniRule"/>
</dbReference>
<dbReference type="Pfam" id="PF05239">
    <property type="entry name" value="PRC"/>
    <property type="match status" value="1"/>
</dbReference>
<evidence type="ECO:0000256" key="3">
    <source>
        <dbReference type="ARBA" id="ARBA00022552"/>
    </source>
</evidence>
<dbReference type="GO" id="GO:0005840">
    <property type="term" value="C:ribosome"/>
    <property type="evidence" value="ECO:0007669"/>
    <property type="project" value="InterPro"/>
</dbReference>
<dbReference type="InterPro" id="IPR036976">
    <property type="entry name" value="RimM_N_sf"/>
</dbReference>
<dbReference type="GO" id="GO:0043022">
    <property type="term" value="F:ribosome binding"/>
    <property type="evidence" value="ECO:0007669"/>
    <property type="project" value="InterPro"/>
</dbReference>
<dbReference type="Gene3D" id="2.40.30.60">
    <property type="entry name" value="RimM"/>
    <property type="match status" value="1"/>
</dbReference>
<dbReference type="EMBL" id="FUWM01000010">
    <property type="protein sequence ID" value="SJZ63408.1"/>
    <property type="molecule type" value="Genomic_DNA"/>
</dbReference>
<dbReference type="InterPro" id="IPR002676">
    <property type="entry name" value="RimM_N"/>
</dbReference>
<evidence type="ECO:0000256" key="2">
    <source>
        <dbReference type="ARBA" id="ARBA00022517"/>
    </source>
</evidence>
<keyword evidence="2 5" id="KW-0690">Ribosome biogenesis</keyword>
<comment type="similarity">
    <text evidence="5">Belongs to the RimM family.</text>
</comment>
<evidence type="ECO:0000313" key="9">
    <source>
        <dbReference type="Proteomes" id="UP000190625"/>
    </source>
</evidence>
<keyword evidence="9" id="KW-1185">Reference proteome</keyword>
<accession>A0A1T4M9E2</accession>
<dbReference type="RefSeq" id="WP_078809868.1">
    <property type="nucleotide sequence ID" value="NZ_FUWM01000010.1"/>
</dbReference>
<comment type="subcellular location">
    <subcellularLocation>
        <location evidence="5">Cytoplasm</location>
    </subcellularLocation>
</comment>
<protein>
    <recommendedName>
        <fullName evidence="5">Ribosome maturation factor RimM</fullName>
    </recommendedName>
</protein>
<name>A0A1T4M9E2_9FIRM</name>
<dbReference type="SUPFAM" id="SSF50447">
    <property type="entry name" value="Translation proteins"/>
    <property type="match status" value="1"/>
</dbReference>
<evidence type="ECO:0000313" key="8">
    <source>
        <dbReference type="EMBL" id="SJZ63408.1"/>
    </source>
</evidence>
<comment type="function">
    <text evidence="5">An accessory protein needed during the final step in the assembly of 30S ribosomal subunit, possibly for assembly of the head region. Essential for efficient processing of 16S rRNA. May be needed both before and after RbfA during the maturation of 16S rRNA. It has affinity for free ribosomal 30S subunits but not for 70S ribosomes.</text>
</comment>
<feature type="domain" description="RimM N-terminal" evidence="6">
    <location>
        <begin position="7"/>
        <end position="88"/>
    </location>
</feature>
<dbReference type="SUPFAM" id="SSF50346">
    <property type="entry name" value="PRC-barrel domain"/>
    <property type="match status" value="1"/>
</dbReference>
<evidence type="ECO:0000256" key="5">
    <source>
        <dbReference type="HAMAP-Rule" id="MF_00014"/>
    </source>
</evidence>
<dbReference type="PANTHER" id="PTHR33692">
    <property type="entry name" value="RIBOSOME MATURATION FACTOR RIMM"/>
    <property type="match status" value="1"/>
</dbReference>
<evidence type="ECO:0000256" key="1">
    <source>
        <dbReference type="ARBA" id="ARBA00022490"/>
    </source>
</evidence>
<evidence type="ECO:0000259" key="6">
    <source>
        <dbReference type="Pfam" id="PF01782"/>
    </source>
</evidence>
<sequence>MTEELITIGKITKHQGNKGEVRVLPLTDYPGRFELLDQVIVEKGSKQERLNIEGLRYHKKFIILKFAEIDDIGSAIEYKDFLVKISESEAIVLPEESYYLHDILDLEVVTVDGIELGVITDILETGSNDVYVVKSNEKERLIPALKEVVKEVDLENGQMIIKPIKGLL</sequence>
<keyword evidence="3 5" id="KW-0698">rRNA processing</keyword>
<gene>
    <name evidence="5" type="primary">rimM</name>
    <name evidence="8" type="ORF">SAMN02745118_01389</name>
</gene>
<dbReference type="InterPro" id="IPR011033">
    <property type="entry name" value="PRC_barrel-like_sf"/>
</dbReference>
<comment type="domain">
    <text evidence="5">The PRC barrel domain binds ribosomal protein uS19.</text>
</comment>
<reference evidence="9" key="1">
    <citation type="submission" date="2017-02" db="EMBL/GenBank/DDBJ databases">
        <authorList>
            <person name="Varghese N."/>
            <person name="Submissions S."/>
        </authorList>
    </citation>
    <scope>NUCLEOTIDE SEQUENCE [LARGE SCALE GENOMIC DNA]</scope>
    <source>
        <strain evidence="9">ATCC BAA-73</strain>
    </source>
</reference>
<dbReference type="Pfam" id="PF01782">
    <property type="entry name" value="RimM"/>
    <property type="match status" value="1"/>
</dbReference>
<dbReference type="HAMAP" id="MF_00014">
    <property type="entry name" value="Ribosome_mat_RimM"/>
    <property type="match status" value="1"/>
</dbReference>
<dbReference type="InterPro" id="IPR011961">
    <property type="entry name" value="RimM"/>
</dbReference>
<organism evidence="8 9">
    <name type="scientific">Selenihalanaerobacter shriftii</name>
    <dbReference type="NCBI Taxonomy" id="142842"/>
    <lineage>
        <taxon>Bacteria</taxon>
        <taxon>Bacillati</taxon>
        <taxon>Bacillota</taxon>
        <taxon>Clostridia</taxon>
        <taxon>Halanaerobiales</taxon>
        <taxon>Halobacteroidaceae</taxon>
        <taxon>Selenihalanaerobacter</taxon>
    </lineage>
</organism>
<dbReference type="GO" id="GO:0005737">
    <property type="term" value="C:cytoplasm"/>
    <property type="evidence" value="ECO:0007669"/>
    <property type="project" value="UniProtKB-SubCell"/>
</dbReference>
<dbReference type="AlphaFoldDB" id="A0A1T4M9E2"/>